<dbReference type="RefSeq" id="WP_093422924.1">
    <property type="nucleotide sequence ID" value="NZ_FOXA01000011.1"/>
</dbReference>
<dbReference type="AlphaFoldDB" id="A0A1I5SI94"/>
<dbReference type="STRING" id="441119.SAMN04488047_11131"/>
<sequence length="78" mass="8431">MAKQTRGTLILTGTLAATVFVVAYLLLTVIGGFTFSPAFFLALAVAAVVALVLYLGFHRRPQRPVDLEARRGPVNRSE</sequence>
<keyword evidence="1" id="KW-0472">Membrane</keyword>
<feature type="transmembrane region" description="Helical" evidence="1">
    <location>
        <begin position="9"/>
        <end position="33"/>
    </location>
</feature>
<accession>A0A1I5SI94</accession>
<gene>
    <name evidence="2" type="ORF">SAMN04488047_11131</name>
</gene>
<evidence type="ECO:0000313" key="3">
    <source>
        <dbReference type="Proteomes" id="UP000199356"/>
    </source>
</evidence>
<dbReference type="Proteomes" id="UP000199356">
    <property type="component" value="Unassembled WGS sequence"/>
</dbReference>
<keyword evidence="1" id="KW-0812">Transmembrane</keyword>
<evidence type="ECO:0000256" key="1">
    <source>
        <dbReference type="SAM" id="Phobius"/>
    </source>
</evidence>
<evidence type="ECO:0000313" key="2">
    <source>
        <dbReference type="EMBL" id="SFP70490.1"/>
    </source>
</evidence>
<organism evidence="2 3">
    <name type="scientific">Tranquillimonas alkanivorans</name>
    <dbReference type="NCBI Taxonomy" id="441119"/>
    <lineage>
        <taxon>Bacteria</taxon>
        <taxon>Pseudomonadati</taxon>
        <taxon>Pseudomonadota</taxon>
        <taxon>Alphaproteobacteria</taxon>
        <taxon>Rhodobacterales</taxon>
        <taxon>Roseobacteraceae</taxon>
        <taxon>Tranquillimonas</taxon>
    </lineage>
</organism>
<name>A0A1I5SI94_9RHOB</name>
<feature type="transmembrane region" description="Helical" evidence="1">
    <location>
        <begin position="39"/>
        <end position="57"/>
    </location>
</feature>
<reference evidence="2 3" key="1">
    <citation type="submission" date="2016-10" db="EMBL/GenBank/DDBJ databases">
        <authorList>
            <person name="de Groot N.N."/>
        </authorList>
    </citation>
    <scope>NUCLEOTIDE SEQUENCE [LARGE SCALE GENOMIC DNA]</scope>
    <source>
        <strain evidence="2 3">DSM 19547</strain>
    </source>
</reference>
<protein>
    <submittedName>
        <fullName evidence="2">Uncharacterized protein</fullName>
    </submittedName>
</protein>
<keyword evidence="3" id="KW-1185">Reference proteome</keyword>
<keyword evidence="1" id="KW-1133">Transmembrane helix</keyword>
<dbReference type="EMBL" id="FOXA01000011">
    <property type="protein sequence ID" value="SFP70490.1"/>
    <property type="molecule type" value="Genomic_DNA"/>
</dbReference>
<proteinExistence type="predicted"/>